<dbReference type="VEuPathDB" id="FungiDB:MYCFIDRAFT_171129"/>
<dbReference type="HOGENOM" id="CLU_1696281_0_0_1"/>
<evidence type="ECO:0000313" key="3">
    <source>
        <dbReference type="Proteomes" id="UP000016932"/>
    </source>
</evidence>
<proteinExistence type="predicted"/>
<protein>
    <submittedName>
        <fullName evidence="2">Uncharacterized protein</fullName>
    </submittedName>
</protein>
<organism evidence="2 3">
    <name type="scientific">Pseudocercospora fijiensis (strain CIRAD86)</name>
    <name type="common">Black leaf streak disease fungus</name>
    <name type="synonym">Mycosphaerella fijiensis</name>
    <dbReference type="NCBI Taxonomy" id="383855"/>
    <lineage>
        <taxon>Eukaryota</taxon>
        <taxon>Fungi</taxon>
        <taxon>Dikarya</taxon>
        <taxon>Ascomycota</taxon>
        <taxon>Pezizomycotina</taxon>
        <taxon>Dothideomycetes</taxon>
        <taxon>Dothideomycetidae</taxon>
        <taxon>Mycosphaerellales</taxon>
        <taxon>Mycosphaerellaceae</taxon>
        <taxon>Pseudocercospora</taxon>
    </lineage>
</organism>
<dbReference type="Proteomes" id="UP000016932">
    <property type="component" value="Unassembled WGS sequence"/>
</dbReference>
<evidence type="ECO:0000313" key="2">
    <source>
        <dbReference type="EMBL" id="EME89719.1"/>
    </source>
</evidence>
<reference evidence="2 3" key="1">
    <citation type="journal article" date="2012" name="PLoS Pathog.">
        <title>Diverse lifestyles and strategies of plant pathogenesis encoded in the genomes of eighteen Dothideomycetes fungi.</title>
        <authorList>
            <person name="Ohm R.A."/>
            <person name="Feau N."/>
            <person name="Henrissat B."/>
            <person name="Schoch C.L."/>
            <person name="Horwitz B.A."/>
            <person name="Barry K.W."/>
            <person name="Condon B.J."/>
            <person name="Copeland A.C."/>
            <person name="Dhillon B."/>
            <person name="Glaser F."/>
            <person name="Hesse C.N."/>
            <person name="Kosti I."/>
            <person name="LaButti K."/>
            <person name="Lindquist E.A."/>
            <person name="Lucas S."/>
            <person name="Salamov A.A."/>
            <person name="Bradshaw R.E."/>
            <person name="Ciuffetti L."/>
            <person name="Hamelin R.C."/>
            <person name="Kema G.H.J."/>
            <person name="Lawrence C."/>
            <person name="Scott J.A."/>
            <person name="Spatafora J.W."/>
            <person name="Turgeon B.G."/>
            <person name="de Wit P.J.G.M."/>
            <person name="Zhong S."/>
            <person name="Goodwin S.B."/>
            <person name="Grigoriev I.V."/>
        </authorList>
    </citation>
    <scope>NUCLEOTIDE SEQUENCE [LARGE SCALE GENOMIC DNA]</scope>
    <source>
        <strain evidence="2 3">CIRAD86</strain>
    </source>
</reference>
<dbReference type="RefSeq" id="XP_007922238.1">
    <property type="nucleotide sequence ID" value="XM_007924047.1"/>
</dbReference>
<dbReference type="EMBL" id="KB446555">
    <property type="protein sequence ID" value="EME89719.1"/>
    <property type="molecule type" value="Genomic_DNA"/>
</dbReference>
<sequence>MHTPIAHSIHRHRICPPTHARGNESYNHGDSKIAPKHTKLLPPSICDENLKSARKAAAQRSICSSFAPQRGPRSRSTMAAIEIHQPATLCDHRTLDSITRFLNIHILEEKHLQVVKVINLSRKFLLELNPFGWQCQYLELENLVGIGVAGLCVFK</sequence>
<feature type="region of interest" description="Disordered" evidence="1">
    <location>
        <begin position="1"/>
        <end position="38"/>
    </location>
</feature>
<dbReference type="AlphaFoldDB" id="N1QA32"/>
<gene>
    <name evidence="2" type="ORF">MYCFIDRAFT_171129</name>
</gene>
<accession>N1QA32</accession>
<keyword evidence="3" id="KW-1185">Reference proteome</keyword>
<evidence type="ECO:0000256" key="1">
    <source>
        <dbReference type="SAM" id="MobiDB-lite"/>
    </source>
</evidence>
<dbReference type="GeneID" id="19332590"/>
<dbReference type="KEGG" id="pfj:MYCFIDRAFT_171129"/>
<name>N1QA32_PSEFD</name>